<comment type="function">
    <text evidence="5">RNA-free RNase P that catalyzes the removal of the 5'-leader sequence from pre-tRNA to produce the mature 5'-terminus.</text>
</comment>
<dbReference type="HAMAP" id="MF_01078">
    <property type="entry name" value="RNA_free_RNase_P"/>
    <property type="match status" value="1"/>
</dbReference>
<dbReference type="AlphaFoldDB" id="A0A7C2VBN9"/>
<evidence type="ECO:0000256" key="3">
    <source>
        <dbReference type="ARBA" id="ARBA00022759"/>
    </source>
</evidence>
<keyword evidence="3 5" id="KW-0255">Endonuclease</keyword>
<comment type="similarity">
    <text evidence="5">Belongs to the HARP family.</text>
</comment>
<dbReference type="GO" id="GO:0001682">
    <property type="term" value="P:tRNA 5'-leader removal"/>
    <property type="evidence" value="ECO:0007669"/>
    <property type="project" value="UniProtKB-UniRule"/>
</dbReference>
<dbReference type="Gene3D" id="3.40.50.1010">
    <property type="entry name" value="5'-nuclease"/>
    <property type="match status" value="1"/>
</dbReference>
<evidence type="ECO:0000256" key="2">
    <source>
        <dbReference type="ARBA" id="ARBA00022722"/>
    </source>
</evidence>
<evidence type="ECO:0000256" key="1">
    <source>
        <dbReference type="ARBA" id="ARBA00022694"/>
    </source>
</evidence>
<dbReference type="NCBIfam" id="TIGR03875">
    <property type="entry name" value="RNA_lig_partner"/>
    <property type="match status" value="1"/>
</dbReference>
<evidence type="ECO:0000313" key="6">
    <source>
        <dbReference type="EMBL" id="HEW46859.1"/>
    </source>
</evidence>
<dbReference type="CDD" id="cd18691">
    <property type="entry name" value="PIN_VapC-like"/>
    <property type="match status" value="1"/>
</dbReference>
<dbReference type="InterPro" id="IPR014856">
    <property type="entry name" value="RNA_free_RNase_P"/>
</dbReference>
<dbReference type="SUPFAM" id="SSF88723">
    <property type="entry name" value="PIN domain-like"/>
    <property type="match status" value="1"/>
</dbReference>
<dbReference type="Pfam" id="PF08745">
    <property type="entry name" value="PIN_5"/>
    <property type="match status" value="1"/>
</dbReference>
<organism evidence="6">
    <name type="scientific">Hydrogenobacter sp</name>
    <dbReference type="NCBI Taxonomy" id="2152829"/>
    <lineage>
        <taxon>Bacteria</taxon>
        <taxon>Pseudomonadati</taxon>
        <taxon>Aquificota</taxon>
        <taxon>Aquificia</taxon>
        <taxon>Aquificales</taxon>
        <taxon>Aquificaceae</taxon>
        <taxon>Hydrogenobacter</taxon>
    </lineage>
</organism>
<accession>A0A7C2VBN9</accession>
<comment type="caution">
    <text evidence="6">The sequence shown here is derived from an EMBL/GenBank/DDBJ whole genome shotgun (WGS) entry which is preliminary data.</text>
</comment>
<keyword evidence="6" id="KW-0436">Ligase</keyword>
<dbReference type="NCBIfam" id="NF003344">
    <property type="entry name" value="PRK04358.1-5"/>
    <property type="match status" value="1"/>
</dbReference>
<keyword evidence="2 5" id="KW-0540">Nuclease</keyword>
<name>A0A7C2VBN9_9AQUI</name>
<dbReference type="EC" id="3.1.26.5" evidence="5"/>
<protein>
    <recommendedName>
        <fullName evidence="5">RNA-free ribonuclease P</fullName>
        <shortName evidence="5">RNA-free RNase P</shortName>
        <ecNumber evidence="5">3.1.26.5</ecNumber>
    </recommendedName>
    <alternativeName>
        <fullName evidence="5">Protein-only RNase P</fullName>
    </alternativeName>
</protein>
<keyword evidence="1 5" id="KW-0819">tRNA processing</keyword>
<keyword evidence="4 5" id="KW-0378">Hydrolase</keyword>
<comment type="catalytic activity">
    <reaction evidence="5">
        <text>Endonucleolytic cleavage of RNA, removing 5'-extranucleotides from tRNA precursor.</text>
        <dbReference type="EC" id="3.1.26.5"/>
    </reaction>
</comment>
<dbReference type="GO" id="GO:0004526">
    <property type="term" value="F:ribonuclease P activity"/>
    <property type="evidence" value="ECO:0007669"/>
    <property type="project" value="UniProtKB-UniRule"/>
</dbReference>
<dbReference type="GO" id="GO:0016874">
    <property type="term" value="F:ligase activity"/>
    <property type="evidence" value="ECO:0007669"/>
    <property type="project" value="UniProtKB-KW"/>
</dbReference>
<dbReference type="PANTHER" id="PTHR41173:SF1">
    <property type="entry name" value="RNA-FREE RIBONUCLEASE P"/>
    <property type="match status" value="1"/>
</dbReference>
<reference evidence="6" key="1">
    <citation type="journal article" date="2020" name="mSystems">
        <title>Genome- and Community-Level Interaction Insights into Carbon Utilization and Element Cycling Functions of Hydrothermarchaeota in Hydrothermal Sediment.</title>
        <authorList>
            <person name="Zhou Z."/>
            <person name="Liu Y."/>
            <person name="Xu W."/>
            <person name="Pan J."/>
            <person name="Luo Z.H."/>
            <person name="Li M."/>
        </authorList>
    </citation>
    <scope>NUCLEOTIDE SEQUENCE [LARGE SCALE GENOMIC DNA]</scope>
    <source>
        <strain evidence="6">SpSt-132</strain>
    </source>
</reference>
<proteinExistence type="inferred from homology"/>
<gene>
    <name evidence="6" type="ORF">ENO47_09430</name>
</gene>
<evidence type="ECO:0000256" key="5">
    <source>
        <dbReference type="HAMAP-Rule" id="MF_01078"/>
    </source>
</evidence>
<sequence>MEKATEIFVLDTSIFTNPDIYTQFEKDQIGAIENFISLALHSKARFYMPTSVYEEFNKMVELGSLRPKFELAVRIRSPRRFNLMVPAEFLYEFIEEVRYRINKGLRIAEEHTKEAGRMSEEDVGRLINKLREKYREALRAGIIDSKEDLDVLLLAYELDAILVSGDEGLRNWADKVGIKLIDPKGFRHMLESLL</sequence>
<dbReference type="EMBL" id="DSFP01000079">
    <property type="protein sequence ID" value="HEW46859.1"/>
    <property type="molecule type" value="Genomic_DNA"/>
</dbReference>
<evidence type="ECO:0000256" key="4">
    <source>
        <dbReference type="ARBA" id="ARBA00022801"/>
    </source>
</evidence>
<dbReference type="PANTHER" id="PTHR41173">
    <property type="entry name" value="UPF0278 PROTEIN TK1425"/>
    <property type="match status" value="1"/>
</dbReference>
<dbReference type="InterPro" id="IPR029060">
    <property type="entry name" value="PIN-like_dom_sf"/>
</dbReference>